<gene>
    <name evidence="1" type="ORF">L336_0724</name>
</gene>
<dbReference type="Proteomes" id="UP000013893">
    <property type="component" value="Chromosome"/>
</dbReference>
<dbReference type="EMBL" id="CP005957">
    <property type="protein sequence ID" value="AGL62426.1"/>
    <property type="molecule type" value="Genomic_DNA"/>
</dbReference>
<name>R4PYV9_9BACT</name>
<evidence type="ECO:0000313" key="1">
    <source>
        <dbReference type="EMBL" id="AGL62426.1"/>
    </source>
</evidence>
<proteinExistence type="predicted"/>
<accession>R4PYV9</accession>
<dbReference type="STRING" id="1332188.L336_0724"/>
<reference evidence="1 2" key="1">
    <citation type="journal article" date="2013" name="Nat. Biotechnol.">
        <title>Genome sequences of rare, uncultured bacteria obtained by differential coverage binning of multiple metagenomes.</title>
        <authorList>
            <person name="Albertsen M."/>
            <person name="Hugenholtz P."/>
            <person name="Skarshewski A."/>
            <person name="Nielsen K.L."/>
            <person name="Tyson G.W."/>
            <person name="Nielsen P.H."/>
        </authorList>
    </citation>
    <scope>NUCLEOTIDE SEQUENCE [LARGE SCALE GENOMIC DNA]</scope>
    <source>
        <strain evidence="1">TM71</strain>
    </source>
</reference>
<dbReference type="HOGENOM" id="CLU_2506594_0_0_0"/>
<organism evidence="1 2">
    <name type="scientific">Candidatus Saccharimonas aalborgensis</name>
    <dbReference type="NCBI Taxonomy" id="1332188"/>
    <lineage>
        <taxon>Bacteria</taxon>
        <taxon>Candidatus Saccharimonadota</taxon>
        <taxon>Candidatus Saccharimonadia</taxon>
        <taxon>Candidatus Saccharimonadales</taxon>
        <taxon>Candidatus Saccharimonadaceae</taxon>
        <taxon>Candidatus Saccharimonas</taxon>
    </lineage>
</organism>
<sequence length="88" mass="9867">MRVVVVTKPETDYARSVEIFLNDFKRQTGKEVEILDPDSLAGGTFCQSYDIVEYPTIIALSNDGQVQNSWRGTALPTISEVSYYVSQD</sequence>
<dbReference type="OrthoDB" id="9800749at2"/>
<keyword evidence="2" id="KW-1185">Reference proteome</keyword>
<evidence type="ECO:0000313" key="2">
    <source>
        <dbReference type="Proteomes" id="UP000013893"/>
    </source>
</evidence>
<dbReference type="RefSeq" id="WP_015641876.1">
    <property type="nucleotide sequence ID" value="NC_021219.1"/>
</dbReference>
<dbReference type="KEGG" id="saal:L336_0724"/>
<evidence type="ECO:0008006" key="3">
    <source>
        <dbReference type="Google" id="ProtNLM"/>
    </source>
</evidence>
<protein>
    <recommendedName>
        <fullName evidence="3">Thioredoxin-like fold domain-containing protein</fullName>
    </recommendedName>
</protein>
<dbReference type="AlphaFoldDB" id="R4PYV9"/>